<proteinExistence type="predicted"/>
<dbReference type="EMBL" id="BPWL01000019">
    <property type="protein sequence ID" value="GJJ16319.1"/>
    <property type="molecule type" value="Genomic_DNA"/>
</dbReference>
<reference evidence="1" key="1">
    <citation type="submission" date="2021-10" db="EMBL/GenBank/DDBJ databases">
        <title>De novo Genome Assembly of Clathrus columnatus (Basidiomycota, Fungi) Using Illumina and Nanopore Sequence Data.</title>
        <authorList>
            <person name="Ogiso-Tanaka E."/>
            <person name="Itagaki H."/>
            <person name="Hosoya T."/>
            <person name="Hosaka K."/>
        </authorList>
    </citation>
    <scope>NUCLEOTIDE SEQUENCE</scope>
    <source>
        <strain evidence="1">MO-923</strain>
    </source>
</reference>
<protein>
    <submittedName>
        <fullName evidence="1">Uncharacterized protein</fullName>
    </submittedName>
</protein>
<accession>A0AAV5ANY9</accession>
<dbReference type="AlphaFoldDB" id="A0AAV5ANY9"/>
<comment type="caution">
    <text evidence="1">The sequence shown here is derived from an EMBL/GenBank/DDBJ whole genome shotgun (WGS) entry which is preliminary data.</text>
</comment>
<gene>
    <name evidence="1" type="ORF">Clacol_010617</name>
</gene>
<dbReference type="Proteomes" id="UP001050691">
    <property type="component" value="Unassembled WGS sequence"/>
</dbReference>
<evidence type="ECO:0000313" key="2">
    <source>
        <dbReference type="Proteomes" id="UP001050691"/>
    </source>
</evidence>
<keyword evidence="2" id="KW-1185">Reference proteome</keyword>
<organism evidence="1 2">
    <name type="scientific">Clathrus columnatus</name>
    <dbReference type="NCBI Taxonomy" id="1419009"/>
    <lineage>
        <taxon>Eukaryota</taxon>
        <taxon>Fungi</taxon>
        <taxon>Dikarya</taxon>
        <taxon>Basidiomycota</taxon>
        <taxon>Agaricomycotina</taxon>
        <taxon>Agaricomycetes</taxon>
        <taxon>Phallomycetidae</taxon>
        <taxon>Phallales</taxon>
        <taxon>Clathraceae</taxon>
        <taxon>Clathrus</taxon>
    </lineage>
</organism>
<evidence type="ECO:0000313" key="1">
    <source>
        <dbReference type="EMBL" id="GJJ16319.1"/>
    </source>
</evidence>
<sequence>MIEPTAISCLTRRMKRRILDVTSIVSLVKPSKKLCDETGPKFKCALEKFRIKQAQADLFKMLKTERIHVFARRIIHRKEQRESECGVAVS</sequence>
<name>A0AAV5ANY9_9AGAM</name>